<sequence length="153" mass="16416">MLTSKGIALITGCAQGIGRATALRLASDGFNLALSDLLSRRVDVEALASEISRVRQDIRSFTVFANVQPESDVKNMVASTSEELGGVDVLVASAGVIRINALRKLSEKDWDDTFSVNVKGLFFCYKHVGDQMVKQGRGGRIVGLSSMAGNMHI</sequence>
<organism evidence="2 3">
    <name type="scientific">Coniophora puteana (strain RWD-64-598)</name>
    <name type="common">Brown rot fungus</name>
    <dbReference type="NCBI Taxonomy" id="741705"/>
    <lineage>
        <taxon>Eukaryota</taxon>
        <taxon>Fungi</taxon>
        <taxon>Dikarya</taxon>
        <taxon>Basidiomycota</taxon>
        <taxon>Agaricomycotina</taxon>
        <taxon>Agaricomycetes</taxon>
        <taxon>Agaricomycetidae</taxon>
        <taxon>Boletales</taxon>
        <taxon>Coniophorineae</taxon>
        <taxon>Coniophoraceae</taxon>
        <taxon>Coniophora</taxon>
    </lineage>
</organism>
<dbReference type="GO" id="GO:0048038">
    <property type="term" value="F:quinone binding"/>
    <property type="evidence" value="ECO:0007669"/>
    <property type="project" value="TreeGrafter"/>
</dbReference>
<dbReference type="GeneID" id="19202928"/>
<dbReference type="InterPro" id="IPR003560">
    <property type="entry name" value="DHB_DH"/>
</dbReference>
<dbReference type="PRINTS" id="PR01397">
    <property type="entry name" value="DHBDHDRGNASE"/>
</dbReference>
<dbReference type="InterPro" id="IPR036291">
    <property type="entry name" value="NAD(P)-bd_dom_sf"/>
</dbReference>
<dbReference type="Gene3D" id="3.40.50.720">
    <property type="entry name" value="NAD(P)-binding Rossmann-like Domain"/>
    <property type="match status" value="1"/>
</dbReference>
<dbReference type="Proteomes" id="UP000053558">
    <property type="component" value="Unassembled WGS sequence"/>
</dbReference>
<reference evidence="3" key="1">
    <citation type="journal article" date="2012" name="Science">
        <title>The Paleozoic origin of enzymatic lignin decomposition reconstructed from 31 fungal genomes.</title>
        <authorList>
            <person name="Floudas D."/>
            <person name="Binder M."/>
            <person name="Riley R."/>
            <person name="Barry K."/>
            <person name="Blanchette R.A."/>
            <person name="Henrissat B."/>
            <person name="Martinez A.T."/>
            <person name="Otillar R."/>
            <person name="Spatafora J.W."/>
            <person name="Yadav J.S."/>
            <person name="Aerts A."/>
            <person name="Benoit I."/>
            <person name="Boyd A."/>
            <person name="Carlson A."/>
            <person name="Copeland A."/>
            <person name="Coutinho P.M."/>
            <person name="de Vries R.P."/>
            <person name="Ferreira P."/>
            <person name="Findley K."/>
            <person name="Foster B."/>
            <person name="Gaskell J."/>
            <person name="Glotzer D."/>
            <person name="Gorecki P."/>
            <person name="Heitman J."/>
            <person name="Hesse C."/>
            <person name="Hori C."/>
            <person name="Igarashi K."/>
            <person name="Jurgens J.A."/>
            <person name="Kallen N."/>
            <person name="Kersten P."/>
            <person name="Kohler A."/>
            <person name="Kuees U."/>
            <person name="Kumar T.K.A."/>
            <person name="Kuo A."/>
            <person name="LaButti K."/>
            <person name="Larrondo L.F."/>
            <person name="Lindquist E."/>
            <person name="Ling A."/>
            <person name="Lombard V."/>
            <person name="Lucas S."/>
            <person name="Lundell T."/>
            <person name="Martin R."/>
            <person name="McLaughlin D.J."/>
            <person name="Morgenstern I."/>
            <person name="Morin E."/>
            <person name="Murat C."/>
            <person name="Nagy L.G."/>
            <person name="Nolan M."/>
            <person name="Ohm R.A."/>
            <person name="Patyshakuliyeva A."/>
            <person name="Rokas A."/>
            <person name="Ruiz-Duenas F.J."/>
            <person name="Sabat G."/>
            <person name="Salamov A."/>
            <person name="Samejima M."/>
            <person name="Schmutz J."/>
            <person name="Slot J.C."/>
            <person name="St John F."/>
            <person name="Stenlid J."/>
            <person name="Sun H."/>
            <person name="Sun S."/>
            <person name="Syed K."/>
            <person name="Tsang A."/>
            <person name="Wiebenga A."/>
            <person name="Young D."/>
            <person name="Pisabarro A."/>
            <person name="Eastwood D.C."/>
            <person name="Martin F."/>
            <person name="Cullen D."/>
            <person name="Grigoriev I.V."/>
            <person name="Hibbett D.S."/>
        </authorList>
    </citation>
    <scope>NUCLEOTIDE SEQUENCE [LARGE SCALE GENOMIC DNA]</scope>
    <source>
        <strain evidence="3">RWD-64-598 SS2</strain>
    </source>
</reference>
<dbReference type="Pfam" id="PF00106">
    <property type="entry name" value="adh_short"/>
    <property type="match status" value="1"/>
</dbReference>
<name>A0A5M3MVZ5_CONPW</name>
<evidence type="ECO:0000256" key="1">
    <source>
        <dbReference type="ARBA" id="ARBA00006484"/>
    </source>
</evidence>
<dbReference type="RefSeq" id="XP_007766737.1">
    <property type="nucleotide sequence ID" value="XM_007768547.1"/>
</dbReference>
<accession>A0A5M3MVZ5</accession>
<protein>
    <submittedName>
        <fullName evidence="2">NAD(P)-binding protein</fullName>
    </submittedName>
</protein>
<dbReference type="AlphaFoldDB" id="A0A5M3MVZ5"/>
<dbReference type="OrthoDB" id="498125at2759"/>
<dbReference type="EMBL" id="JH711576">
    <property type="protein sequence ID" value="EIW82761.1"/>
    <property type="molecule type" value="Genomic_DNA"/>
</dbReference>
<dbReference type="KEGG" id="cput:CONPUDRAFT_151820"/>
<evidence type="ECO:0000313" key="3">
    <source>
        <dbReference type="Proteomes" id="UP000053558"/>
    </source>
</evidence>
<dbReference type="GO" id="GO:0016616">
    <property type="term" value="F:oxidoreductase activity, acting on the CH-OH group of donors, NAD or NADP as acceptor"/>
    <property type="evidence" value="ECO:0007669"/>
    <property type="project" value="TreeGrafter"/>
</dbReference>
<keyword evidence="3" id="KW-1185">Reference proteome</keyword>
<dbReference type="GO" id="GO:0008667">
    <property type="term" value="F:2,3-dihydro-2,3-dihydroxybenzoate dehydrogenase activity"/>
    <property type="evidence" value="ECO:0007669"/>
    <property type="project" value="InterPro"/>
</dbReference>
<dbReference type="PANTHER" id="PTHR42760:SF121">
    <property type="entry name" value="3-OXOACYL-(ACYL-CARRIER-PROTEIN) REDUCTASE"/>
    <property type="match status" value="1"/>
</dbReference>
<dbReference type="GO" id="GO:0006633">
    <property type="term" value="P:fatty acid biosynthetic process"/>
    <property type="evidence" value="ECO:0007669"/>
    <property type="project" value="TreeGrafter"/>
</dbReference>
<evidence type="ECO:0000313" key="2">
    <source>
        <dbReference type="EMBL" id="EIW82761.1"/>
    </source>
</evidence>
<dbReference type="SUPFAM" id="SSF51735">
    <property type="entry name" value="NAD(P)-binding Rossmann-fold domains"/>
    <property type="match status" value="1"/>
</dbReference>
<dbReference type="GO" id="GO:0019290">
    <property type="term" value="P:siderophore biosynthetic process"/>
    <property type="evidence" value="ECO:0007669"/>
    <property type="project" value="InterPro"/>
</dbReference>
<dbReference type="InterPro" id="IPR002347">
    <property type="entry name" value="SDR_fam"/>
</dbReference>
<comment type="similarity">
    <text evidence="1">Belongs to the short-chain dehydrogenases/reductases (SDR) family.</text>
</comment>
<dbReference type="PANTHER" id="PTHR42760">
    <property type="entry name" value="SHORT-CHAIN DEHYDROGENASES/REDUCTASES FAMILY MEMBER"/>
    <property type="match status" value="1"/>
</dbReference>
<comment type="caution">
    <text evidence="2">The sequence shown here is derived from an EMBL/GenBank/DDBJ whole genome shotgun (WGS) entry which is preliminary data.</text>
</comment>
<proteinExistence type="inferred from homology"/>
<gene>
    <name evidence="2" type="ORF">CONPUDRAFT_151820</name>
</gene>
<dbReference type="OMA" id="MAGNMHI"/>